<dbReference type="RefSeq" id="XP_037220303.1">
    <property type="nucleotide sequence ID" value="XM_037364659.1"/>
</dbReference>
<proteinExistence type="predicted"/>
<keyword evidence="3" id="KW-1185">Reference proteome</keyword>
<dbReference type="OrthoDB" id="9451547at2759"/>
<reference evidence="2" key="1">
    <citation type="submission" date="2020-05" db="EMBL/GenBank/DDBJ databases">
        <title>Mycena genomes resolve the evolution of fungal bioluminescence.</title>
        <authorList>
            <person name="Tsai I.J."/>
        </authorList>
    </citation>
    <scope>NUCLEOTIDE SEQUENCE</scope>
    <source>
        <strain evidence="2">171206Taipei</strain>
    </source>
</reference>
<dbReference type="Proteomes" id="UP000636479">
    <property type="component" value="Unassembled WGS sequence"/>
</dbReference>
<feature type="signal peptide" evidence="1">
    <location>
        <begin position="1"/>
        <end position="18"/>
    </location>
</feature>
<protein>
    <submittedName>
        <fullName evidence="2">Uncharacterized protein</fullName>
    </submittedName>
</protein>
<dbReference type="PANTHER" id="PTHR35043:SF7">
    <property type="entry name" value="TRANSCRIPTION FACTOR DOMAIN-CONTAINING PROTEIN"/>
    <property type="match status" value="1"/>
</dbReference>
<dbReference type="EMBL" id="JACAZF010000006">
    <property type="protein sequence ID" value="KAF7302303.1"/>
    <property type="molecule type" value="Genomic_DNA"/>
</dbReference>
<dbReference type="GeneID" id="59347175"/>
<organism evidence="2 3">
    <name type="scientific">Mycena indigotica</name>
    <dbReference type="NCBI Taxonomy" id="2126181"/>
    <lineage>
        <taxon>Eukaryota</taxon>
        <taxon>Fungi</taxon>
        <taxon>Dikarya</taxon>
        <taxon>Basidiomycota</taxon>
        <taxon>Agaricomycotina</taxon>
        <taxon>Agaricomycetes</taxon>
        <taxon>Agaricomycetidae</taxon>
        <taxon>Agaricales</taxon>
        <taxon>Marasmiineae</taxon>
        <taxon>Mycenaceae</taxon>
        <taxon>Mycena</taxon>
    </lineage>
</organism>
<sequence length="137" mass="15310">MLFALALASIHLPVPSRSSLADERECTDINDCRRLFDIVWGCLATIFLCIWVSVHPNVPPPRPARPDKCAGSQSLVKWQLIDKNEPLLHRAKLMTVALVAPELIIGLATRQFVMAWSLSEGWATTLSPVLCSYSWRV</sequence>
<evidence type="ECO:0000313" key="3">
    <source>
        <dbReference type="Proteomes" id="UP000636479"/>
    </source>
</evidence>
<accession>A0A8H6SNK5</accession>
<evidence type="ECO:0000313" key="2">
    <source>
        <dbReference type="EMBL" id="KAF7302303.1"/>
    </source>
</evidence>
<dbReference type="PANTHER" id="PTHR35043">
    <property type="entry name" value="TRANSCRIPTION FACTOR DOMAIN-CONTAINING PROTEIN"/>
    <property type="match status" value="1"/>
</dbReference>
<dbReference type="AlphaFoldDB" id="A0A8H6SNK5"/>
<keyword evidence="1" id="KW-0732">Signal</keyword>
<evidence type="ECO:0000256" key="1">
    <source>
        <dbReference type="SAM" id="SignalP"/>
    </source>
</evidence>
<feature type="chain" id="PRO_5034286839" evidence="1">
    <location>
        <begin position="19"/>
        <end position="137"/>
    </location>
</feature>
<name>A0A8H6SNK5_9AGAR</name>
<comment type="caution">
    <text evidence="2">The sequence shown here is derived from an EMBL/GenBank/DDBJ whole genome shotgun (WGS) entry which is preliminary data.</text>
</comment>
<gene>
    <name evidence="2" type="ORF">MIND_00797800</name>
</gene>